<dbReference type="RefSeq" id="WP_238127626.1">
    <property type="nucleotide sequence ID" value="NZ_JAKNHJ010000004.1"/>
</dbReference>
<comment type="similarity">
    <text evidence="1">Belongs to the nitroreductase family.</text>
</comment>
<evidence type="ECO:0000256" key="1">
    <source>
        <dbReference type="ARBA" id="ARBA00007118"/>
    </source>
</evidence>
<feature type="domain" description="Nitroreductase" evidence="3">
    <location>
        <begin position="8"/>
        <end position="50"/>
    </location>
</feature>
<dbReference type="GO" id="GO:0016491">
    <property type="term" value="F:oxidoreductase activity"/>
    <property type="evidence" value="ECO:0007669"/>
    <property type="project" value="UniProtKB-KW"/>
</dbReference>
<sequence>MTEISKIISGRWSPREYDPDFSISSEEMNQLLEAARWAPSAMNTQEWWFVPGIRGDKNYEVLRRAVAGFSDWALDASGLILNIHQEYPSRHGLDFGPYDLGSAVQNMLLQAEVMGLHMRPFATFDRELVSREFQIAAPYVPFTMCTVGKAPAGLTKDRERKPLQQLLWENHQA</sequence>
<name>A0AAJ1EXM5_9ACTO</name>
<comment type="caution">
    <text evidence="4">The sequence shown here is derived from an EMBL/GenBank/DDBJ whole genome shotgun (WGS) entry which is preliminary data.</text>
</comment>
<dbReference type="InterPro" id="IPR029479">
    <property type="entry name" value="Nitroreductase"/>
</dbReference>
<dbReference type="PANTHER" id="PTHR43673">
    <property type="entry name" value="NAD(P)H NITROREDUCTASE YDGI-RELATED"/>
    <property type="match status" value="1"/>
</dbReference>
<organism evidence="4 5">
    <name type="scientific">Varibaculum cambriense</name>
    <dbReference type="NCBI Taxonomy" id="184870"/>
    <lineage>
        <taxon>Bacteria</taxon>
        <taxon>Bacillati</taxon>
        <taxon>Actinomycetota</taxon>
        <taxon>Actinomycetes</taxon>
        <taxon>Actinomycetales</taxon>
        <taxon>Actinomycetaceae</taxon>
        <taxon>Varibaculum</taxon>
    </lineage>
</organism>
<evidence type="ECO:0000313" key="5">
    <source>
        <dbReference type="Proteomes" id="UP001200537"/>
    </source>
</evidence>
<dbReference type="InterPro" id="IPR000415">
    <property type="entry name" value="Nitroreductase-like"/>
</dbReference>
<accession>A0AAJ1EXM5</accession>
<dbReference type="Pfam" id="PF00881">
    <property type="entry name" value="Nitroreductase"/>
    <property type="match status" value="2"/>
</dbReference>
<evidence type="ECO:0000313" key="4">
    <source>
        <dbReference type="EMBL" id="MCG4617376.1"/>
    </source>
</evidence>
<feature type="domain" description="Nitroreductase" evidence="3">
    <location>
        <begin position="84"/>
        <end position="149"/>
    </location>
</feature>
<dbReference type="EMBL" id="JAKNHJ010000004">
    <property type="protein sequence ID" value="MCG4617376.1"/>
    <property type="molecule type" value="Genomic_DNA"/>
</dbReference>
<protein>
    <submittedName>
        <fullName evidence="4">Nitroreductase family protein</fullName>
    </submittedName>
</protein>
<evidence type="ECO:0000256" key="2">
    <source>
        <dbReference type="ARBA" id="ARBA00023002"/>
    </source>
</evidence>
<reference evidence="4" key="1">
    <citation type="submission" date="2022-01" db="EMBL/GenBank/DDBJ databases">
        <title>Collection of gut derived symbiotic bacterial strains cultured from healthy donors.</title>
        <authorList>
            <person name="Lin H."/>
            <person name="Kohout C."/>
            <person name="Waligurski E."/>
            <person name="Pamer E.G."/>
        </authorList>
    </citation>
    <scope>NUCLEOTIDE SEQUENCE</scope>
    <source>
        <strain evidence="4">DFI.7.46</strain>
    </source>
</reference>
<gene>
    <name evidence="4" type="ORF">L0M99_02535</name>
</gene>
<dbReference type="PANTHER" id="PTHR43673:SF10">
    <property type="entry name" value="NADH DEHYDROGENASE_NAD(P)H NITROREDUCTASE XCC3605-RELATED"/>
    <property type="match status" value="1"/>
</dbReference>
<dbReference type="Gene3D" id="3.40.109.10">
    <property type="entry name" value="NADH Oxidase"/>
    <property type="match status" value="1"/>
</dbReference>
<dbReference type="AlphaFoldDB" id="A0AAJ1EXM5"/>
<proteinExistence type="inferred from homology"/>
<evidence type="ECO:0000259" key="3">
    <source>
        <dbReference type="Pfam" id="PF00881"/>
    </source>
</evidence>
<dbReference type="SUPFAM" id="SSF55469">
    <property type="entry name" value="FMN-dependent nitroreductase-like"/>
    <property type="match status" value="1"/>
</dbReference>
<dbReference type="Proteomes" id="UP001200537">
    <property type="component" value="Unassembled WGS sequence"/>
</dbReference>
<keyword evidence="2" id="KW-0560">Oxidoreductase</keyword>